<comment type="caution">
    <text evidence="4">The sequence shown here is derived from an EMBL/GenBank/DDBJ whole genome shotgun (WGS) entry which is preliminary data.</text>
</comment>
<evidence type="ECO:0000313" key="4">
    <source>
        <dbReference type="EMBL" id="KAK5253363.1"/>
    </source>
</evidence>
<keyword evidence="1" id="KW-0547">Nucleotide-binding</keyword>
<proteinExistence type="predicted"/>
<dbReference type="InterPro" id="IPR013079">
    <property type="entry name" value="6Phosfructo_kin"/>
</dbReference>
<accession>A0ABR0LWV7</accession>
<keyword evidence="5" id="KW-1185">Reference proteome</keyword>
<dbReference type="InterPro" id="IPR003094">
    <property type="entry name" value="6Pfruct_kin"/>
</dbReference>
<dbReference type="Gene3D" id="3.40.50.300">
    <property type="entry name" value="P-loop containing nucleotide triphosphate hydrolases"/>
    <property type="match status" value="1"/>
</dbReference>
<gene>
    <name evidence="4" type="ORF">LTR16_005172</name>
</gene>
<dbReference type="InterPro" id="IPR027417">
    <property type="entry name" value="P-loop_NTPase"/>
</dbReference>
<sequence>MDTLLTAEFVEANSPRFRRRSSTLYDAIHDLPEKEAMAPAQLYSTESGRLFHSGRIVIATVGLPARGKTHVSVALARYLRWLGVKTRIFHLGDYRRATLGPGKEVPADYFFVNASLESVLLRKRILKKCREDIYHFLEHENGQIAIYDA</sequence>
<evidence type="ECO:0000256" key="2">
    <source>
        <dbReference type="ARBA" id="ARBA00022840"/>
    </source>
</evidence>
<evidence type="ECO:0000313" key="5">
    <source>
        <dbReference type="Proteomes" id="UP001357485"/>
    </source>
</evidence>
<evidence type="ECO:0000259" key="3">
    <source>
        <dbReference type="Pfam" id="PF01591"/>
    </source>
</evidence>
<dbReference type="PANTHER" id="PTHR10606">
    <property type="entry name" value="6-PHOSPHOFRUCTO-2-KINASE/FRUCTOSE-2,6-BISPHOSPHATASE"/>
    <property type="match status" value="1"/>
</dbReference>
<dbReference type="SUPFAM" id="SSF52540">
    <property type="entry name" value="P-loop containing nucleoside triphosphate hydrolases"/>
    <property type="match status" value="1"/>
</dbReference>
<reference evidence="4 5" key="1">
    <citation type="submission" date="2023-08" db="EMBL/GenBank/DDBJ databases">
        <title>Black Yeasts Isolated from many extreme environments.</title>
        <authorList>
            <person name="Coleine C."/>
            <person name="Stajich J.E."/>
            <person name="Selbmann L."/>
        </authorList>
    </citation>
    <scope>NUCLEOTIDE SEQUENCE [LARGE SCALE GENOMIC DNA]</scope>
    <source>
        <strain evidence="4 5">CCFEE 536</strain>
    </source>
</reference>
<dbReference type="PANTHER" id="PTHR10606:SF39">
    <property type="entry name" value="6-PHOSPHOFRUCTO-2-KINASE_FRUCTOSE-2,6-BISPHOSPHATASE YLR345W-RELATED"/>
    <property type="match status" value="1"/>
</dbReference>
<protein>
    <recommendedName>
        <fullName evidence="3">6-phosphofructo-2-kinase domain-containing protein</fullName>
    </recommendedName>
</protein>
<feature type="non-terminal residue" evidence="4">
    <location>
        <position position="149"/>
    </location>
</feature>
<dbReference type="Proteomes" id="UP001357485">
    <property type="component" value="Unassembled WGS sequence"/>
</dbReference>
<evidence type="ECO:0000256" key="1">
    <source>
        <dbReference type="ARBA" id="ARBA00022741"/>
    </source>
</evidence>
<dbReference type="PIRSF" id="PIRSF000709">
    <property type="entry name" value="6PFK_2-Ptase"/>
    <property type="match status" value="1"/>
</dbReference>
<name>A0ABR0LWV7_9PEZI</name>
<dbReference type="EMBL" id="JAVRRA010008998">
    <property type="protein sequence ID" value="KAK5253363.1"/>
    <property type="molecule type" value="Genomic_DNA"/>
</dbReference>
<dbReference type="Pfam" id="PF01591">
    <property type="entry name" value="6PF2K"/>
    <property type="match status" value="1"/>
</dbReference>
<feature type="domain" description="6-phosphofructo-2-kinase" evidence="3">
    <location>
        <begin position="46"/>
        <end position="149"/>
    </location>
</feature>
<organism evidence="4 5">
    <name type="scientific">Cryomyces antarcticus</name>
    <dbReference type="NCBI Taxonomy" id="329879"/>
    <lineage>
        <taxon>Eukaryota</taxon>
        <taxon>Fungi</taxon>
        <taxon>Dikarya</taxon>
        <taxon>Ascomycota</taxon>
        <taxon>Pezizomycotina</taxon>
        <taxon>Dothideomycetes</taxon>
        <taxon>Dothideomycetes incertae sedis</taxon>
        <taxon>Cryomyces</taxon>
    </lineage>
</organism>
<keyword evidence="2" id="KW-0067">ATP-binding</keyword>